<reference evidence="2" key="1">
    <citation type="submission" date="2022-06" db="EMBL/GenBank/DDBJ databases">
        <title>Sphingomonas sp. nov. isolated from rhizosphere soil of tomato.</title>
        <authorList>
            <person name="Dong H."/>
            <person name="Gao R."/>
        </authorList>
    </citation>
    <scope>NUCLEOTIDE SEQUENCE</scope>
    <source>
        <strain evidence="2">MMSM24</strain>
    </source>
</reference>
<feature type="compositionally biased region" description="Basic and acidic residues" evidence="1">
    <location>
        <begin position="30"/>
        <end position="40"/>
    </location>
</feature>
<name>A0AA42CS49_9SPHN</name>
<evidence type="ECO:0000313" key="3">
    <source>
        <dbReference type="Proteomes" id="UP001165565"/>
    </source>
</evidence>
<evidence type="ECO:0000256" key="1">
    <source>
        <dbReference type="SAM" id="MobiDB-lite"/>
    </source>
</evidence>
<organism evidence="2 3">
    <name type="scientific">Sphingomonas lycopersici</name>
    <dbReference type="NCBI Taxonomy" id="2951807"/>
    <lineage>
        <taxon>Bacteria</taxon>
        <taxon>Pseudomonadati</taxon>
        <taxon>Pseudomonadota</taxon>
        <taxon>Alphaproteobacteria</taxon>
        <taxon>Sphingomonadales</taxon>
        <taxon>Sphingomonadaceae</taxon>
        <taxon>Sphingomonas</taxon>
    </lineage>
</organism>
<dbReference type="AlphaFoldDB" id="A0AA42CS49"/>
<keyword evidence="3" id="KW-1185">Reference proteome</keyword>
<feature type="region of interest" description="Disordered" evidence="1">
    <location>
        <begin position="30"/>
        <end position="51"/>
    </location>
</feature>
<dbReference type="EMBL" id="JANFAV010000017">
    <property type="protein sequence ID" value="MCW6536929.1"/>
    <property type="molecule type" value="Genomic_DNA"/>
</dbReference>
<sequence>MLHLRSAQMEDIMEKYGEELIDLGVATEETKGHGFPDLDGHGGQNAGIDNE</sequence>
<dbReference type="InterPro" id="IPR049805">
    <property type="entry name" value="Lasso_benenodin"/>
</dbReference>
<accession>A0AA42CS49</accession>
<evidence type="ECO:0000313" key="2">
    <source>
        <dbReference type="EMBL" id="MCW6536929.1"/>
    </source>
</evidence>
<dbReference type="Proteomes" id="UP001165565">
    <property type="component" value="Unassembled WGS sequence"/>
</dbReference>
<protein>
    <submittedName>
        <fullName evidence="2">Benenodin family lasso peptide</fullName>
    </submittedName>
</protein>
<proteinExistence type="predicted"/>
<gene>
    <name evidence="2" type="ORF">NEE01_19295</name>
</gene>
<dbReference type="Pfam" id="PF24178">
    <property type="entry name" value="Subterisin"/>
    <property type="match status" value="1"/>
</dbReference>
<dbReference type="NCBIfam" id="NF033522">
    <property type="entry name" value="lasso_benenodin"/>
    <property type="match status" value="1"/>
</dbReference>
<comment type="caution">
    <text evidence="2">The sequence shown here is derived from an EMBL/GenBank/DDBJ whole genome shotgun (WGS) entry which is preliminary data.</text>
</comment>